<gene>
    <name evidence="1" type="ORF">E2C01_040557</name>
</gene>
<proteinExistence type="predicted"/>
<sequence length="93" mass="10638">MNTHYEVQTIRRQHSAVITHVKLQEDEVLGVRHLVGLPSDLFPFSAQRDSHLCSFEQLSLGLPVSPDTGTLLLQKEFKQSTFAVCQLCQWVRF</sequence>
<dbReference type="Proteomes" id="UP000324222">
    <property type="component" value="Unassembled WGS sequence"/>
</dbReference>
<organism evidence="1 2">
    <name type="scientific">Portunus trituberculatus</name>
    <name type="common">Swimming crab</name>
    <name type="synonym">Neptunus trituberculatus</name>
    <dbReference type="NCBI Taxonomy" id="210409"/>
    <lineage>
        <taxon>Eukaryota</taxon>
        <taxon>Metazoa</taxon>
        <taxon>Ecdysozoa</taxon>
        <taxon>Arthropoda</taxon>
        <taxon>Crustacea</taxon>
        <taxon>Multicrustacea</taxon>
        <taxon>Malacostraca</taxon>
        <taxon>Eumalacostraca</taxon>
        <taxon>Eucarida</taxon>
        <taxon>Decapoda</taxon>
        <taxon>Pleocyemata</taxon>
        <taxon>Brachyura</taxon>
        <taxon>Eubrachyura</taxon>
        <taxon>Portunoidea</taxon>
        <taxon>Portunidae</taxon>
        <taxon>Portuninae</taxon>
        <taxon>Portunus</taxon>
    </lineage>
</organism>
<accession>A0A5B7FNB5</accession>
<protein>
    <submittedName>
        <fullName evidence="1">Uncharacterized protein</fullName>
    </submittedName>
</protein>
<dbReference type="EMBL" id="VSRR010007401">
    <property type="protein sequence ID" value="MPC46827.1"/>
    <property type="molecule type" value="Genomic_DNA"/>
</dbReference>
<evidence type="ECO:0000313" key="2">
    <source>
        <dbReference type="Proteomes" id="UP000324222"/>
    </source>
</evidence>
<reference evidence="1 2" key="1">
    <citation type="submission" date="2019-05" db="EMBL/GenBank/DDBJ databases">
        <title>Another draft genome of Portunus trituberculatus and its Hox gene families provides insights of decapod evolution.</title>
        <authorList>
            <person name="Jeong J.-H."/>
            <person name="Song I."/>
            <person name="Kim S."/>
            <person name="Choi T."/>
            <person name="Kim D."/>
            <person name="Ryu S."/>
            <person name="Kim W."/>
        </authorList>
    </citation>
    <scope>NUCLEOTIDE SEQUENCE [LARGE SCALE GENOMIC DNA]</scope>
    <source>
        <tissue evidence="1">Muscle</tissue>
    </source>
</reference>
<dbReference type="AlphaFoldDB" id="A0A5B7FNB5"/>
<keyword evidence="2" id="KW-1185">Reference proteome</keyword>
<evidence type="ECO:0000313" key="1">
    <source>
        <dbReference type="EMBL" id="MPC46827.1"/>
    </source>
</evidence>
<name>A0A5B7FNB5_PORTR</name>
<comment type="caution">
    <text evidence="1">The sequence shown here is derived from an EMBL/GenBank/DDBJ whole genome shotgun (WGS) entry which is preliminary data.</text>
</comment>